<feature type="region of interest" description="Disordered" evidence="1">
    <location>
        <begin position="372"/>
        <end position="397"/>
    </location>
</feature>
<dbReference type="Proteomes" id="UP001271007">
    <property type="component" value="Unassembled WGS sequence"/>
</dbReference>
<accession>A0AAJ0DB62</accession>
<sequence>MERLSNYFISEAQKDERLAGVPKDHIPLTLQLVANIVISTGDLQSRGLNKHSQIARDYLYAESHECTYYSRLCMSTAKLTASGRRALVSTSNRSLADYGVLSIDHPCADDVVKPLNDEATITYTTAISPKLRRELDLAPMAFIRHKVGFGQFSDMKRHLRNVCDKKRKMWKCNDCGIVDENQTKIRKHCSDFKHGGVTDDLISKRIYSCSFCEKCWTELEKFISCVKNDQSKHPELCPMPSKGVRGLMAQTKVTRDLMARACEKRGLARDAWTVSLWDDDTCALVCRKLEYSWNDKSFTYDIDGKDFDFIVDRLMSSTTFETTTLPMPSSEVPGNPSYSAMRRSESHDHHDGLLPHSAETHASMDLLQAENPAYDSSASSDIRQPHQRNNHLAGLPVPTKRQLSLASFDHPDGSSRTKRVVPVQNPAVSNWPFERTAPQAVQALHHPMHATQTVNDEPVPSGDVQQATVSTAPVGSLTGGYNYYGDDVTGPNFQDEFAGWPYTHQGSPPFPGFDEN</sequence>
<evidence type="ECO:0000313" key="2">
    <source>
        <dbReference type="EMBL" id="KAK3050459.1"/>
    </source>
</evidence>
<comment type="caution">
    <text evidence="2">The sequence shown here is derived from an EMBL/GenBank/DDBJ whole genome shotgun (WGS) entry which is preliminary data.</text>
</comment>
<proteinExistence type="predicted"/>
<gene>
    <name evidence="2" type="ORF">LTR09_008370</name>
</gene>
<protein>
    <submittedName>
        <fullName evidence="2">Uncharacterized protein</fullName>
    </submittedName>
</protein>
<feature type="compositionally biased region" description="Basic and acidic residues" evidence="1">
    <location>
        <begin position="342"/>
        <end position="353"/>
    </location>
</feature>
<feature type="region of interest" description="Disordered" evidence="1">
    <location>
        <begin position="322"/>
        <end position="356"/>
    </location>
</feature>
<dbReference type="AlphaFoldDB" id="A0AAJ0DB62"/>
<reference evidence="2" key="1">
    <citation type="submission" date="2023-04" db="EMBL/GenBank/DDBJ databases">
        <title>Black Yeasts Isolated from many extreme environments.</title>
        <authorList>
            <person name="Coleine C."/>
            <person name="Stajich J.E."/>
            <person name="Selbmann L."/>
        </authorList>
    </citation>
    <scope>NUCLEOTIDE SEQUENCE</scope>
    <source>
        <strain evidence="2">CCFEE 5312</strain>
    </source>
</reference>
<name>A0AAJ0DB62_9PEZI</name>
<evidence type="ECO:0000313" key="3">
    <source>
        <dbReference type="Proteomes" id="UP001271007"/>
    </source>
</evidence>
<organism evidence="2 3">
    <name type="scientific">Extremus antarcticus</name>
    <dbReference type="NCBI Taxonomy" id="702011"/>
    <lineage>
        <taxon>Eukaryota</taxon>
        <taxon>Fungi</taxon>
        <taxon>Dikarya</taxon>
        <taxon>Ascomycota</taxon>
        <taxon>Pezizomycotina</taxon>
        <taxon>Dothideomycetes</taxon>
        <taxon>Dothideomycetidae</taxon>
        <taxon>Mycosphaerellales</taxon>
        <taxon>Extremaceae</taxon>
        <taxon>Extremus</taxon>
    </lineage>
</organism>
<dbReference type="EMBL" id="JAWDJX010000032">
    <property type="protein sequence ID" value="KAK3050459.1"/>
    <property type="molecule type" value="Genomic_DNA"/>
</dbReference>
<keyword evidence="3" id="KW-1185">Reference proteome</keyword>
<evidence type="ECO:0000256" key="1">
    <source>
        <dbReference type="SAM" id="MobiDB-lite"/>
    </source>
</evidence>